<sequence length="455" mass="52594">MLQVTSLKNASFLKRFFSGVGATFINQLTSLANQFVSIGIFISFWGEMYYAEWILIYSYCQYLTMGDVGVSATLSNKIASFIESKKTEEANKWFINGWIISTFFSLIFFLIIFFIILFFQKNNIKYIDQSELYIFLSLLSIYLFIYIQSSLLSGIYSASLQFTRQKNIDTFAKLFDFIAILISLNLGGKVILTSALLILFRTIIFIFIIYDVKKRFHWIKLDVNYIQTSTISAIIKPAFANMFLNLGYLLYYNGPVILVSNLLGNTYVPQYYAIITIIRAAKQVPYLITLPLYPEYARLIESKSLELARQMHRVALRLTFILAIVAILFIFFFSDFVIKMLLQNNSLIIDRPFFILCLVALLLQSIWHASSAVLVGSNNHIKLAYHFTLASFLGYTVMILSMENLKLTSVSLGLLVIDIFMILTIFYQVFILLDEKLDNFFRFDLRKVNTLFKHD</sequence>
<keyword evidence="8" id="KW-1185">Reference proteome</keyword>
<evidence type="ECO:0000313" key="8">
    <source>
        <dbReference type="Proteomes" id="UP000541352"/>
    </source>
</evidence>
<feature type="transmembrane region" description="Helical" evidence="6">
    <location>
        <begin position="314"/>
        <end position="333"/>
    </location>
</feature>
<feature type="transmembrane region" description="Helical" evidence="6">
    <location>
        <begin position="383"/>
        <end position="400"/>
    </location>
</feature>
<dbReference type="PANTHER" id="PTHR30250:SF11">
    <property type="entry name" value="O-ANTIGEN TRANSPORTER-RELATED"/>
    <property type="match status" value="1"/>
</dbReference>
<feature type="transmembrane region" description="Helical" evidence="6">
    <location>
        <begin position="95"/>
        <end position="120"/>
    </location>
</feature>
<reference evidence="7 8" key="1">
    <citation type="submission" date="2020-08" db="EMBL/GenBank/DDBJ databases">
        <title>Genomic Encyclopedia of Type Strains, Phase IV (KMG-IV): sequencing the most valuable type-strain genomes for metagenomic binning, comparative biology and taxonomic classification.</title>
        <authorList>
            <person name="Goeker M."/>
        </authorList>
    </citation>
    <scope>NUCLEOTIDE SEQUENCE [LARGE SCALE GENOMIC DNA]</scope>
    <source>
        <strain evidence="7 8">DSM 17976</strain>
    </source>
</reference>
<feature type="transmembrane region" description="Helical" evidence="6">
    <location>
        <begin position="412"/>
        <end position="433"/>
    </location>
</feature>
<protein>
    <submittedName>
        <fullName evidence="7">O-antigen/teichoic acid export membrane protein</fullName>
    </submittedName>
</protein>
<dbReference type="AlphaFoldDB" id="A0A7W5ZJ83"/>
<evidence type="ECO:0000256" key="2">
    <source>
        <dbReference type="ARBA" id="ARBA00022475"/>
    </source>
</evidence>
<evidence type="ECO:0000256" key="1">
    <source>
        <dbReference type="ARBA" id="ARBA00004651"/>
    </source>
</evidence>
<dbReference type="RefSeq" id="WP_183971639.1">
    <property type="nucleotide sequence ID" value="NZ_JACIBY010000001.1"/>
</dbReference>
<feature type="transmembrane region" description="Helical" evidence="6">
    <location>
        <begin position="231"/>
        <end position="251"/>
    </location>
</feature>
<keyword evidence="4 6" id="KW-1133">Transmembrane helix</keyword>
<gene>
    <name evidence="7" type="ORF">FHS57_000866</name>
</gene>
<keyword evidence="2" id="KW-1003">Cell membrane</keyword>
<feature type="transmembrane region" description="Helical" evidence="6">
    <location>
        <begin position="190"/>
        <end position="210"/>
    </location>
</feature>
<evidence type="ECO:0000256" key="6">
    <source>
        <dbReference type="SAM" id="Phobius"/>
    </source>
</evidence>
<name>A0A7W5ZJ83_9BACT</name>
<dbReference type="InterPro" id="IPR050833">
    <property type="entry name" value="Poly_Biosynth_Transport"/>
</dbReference>
<organism evidence="7 8">
    <name type="scientific">Runella defluvii</name>
    <dbReference type="NCBI Taxonomy" id="370973"/>
    <lineage>
        <taxon>Bacteria</taxon>
        <taxon>Pseudomonadati</taxon>
        <taxon>Bacteroidota</taxon>
        <taxon>Cytophagia</taxon>
        <taxon>Cytophagales</taxon>
        <taxon>Spirosomataceae</taxon>
        <taxon>Runella</taxon>
    </lineage>
</organism>
<evidence type="ECO:0000313" key="7">
    <source>
        <dbReference type="EMBL" id="MBB3836884.1"/>
    </source>
</evidence>
<keyword evidence="5 6" id="KW-0472">Membrane</keyword>
<keyword evidence="3 6" id="KW-0812">Transmembrane</keyword>
<dbReference type="GO" id="GO:0005886">
    <property type="term" value="C:plasma membrane"/>
    <property type="evidence" value="ECO:0007669"/>
    <property type="project" value="UniProtKB-SubCell"/>
</dbReference>
<dbReference type="PANTHER" id="PTHR30250">
    <property type="entry name" value="PST FAMILY PREDICTED COLANIC ACID TRANSPORTER"/>
    <property type="match status" value="1"/>
</dbReference>
<evidence type="ECO:0000256" key="5">
    <source>
        <dbReference type="ARBA" id="ARBA00023136"/>
    </source>
</evidence>
<proteinExistence type="predicted"/>
<evidence type="ECO:0000256" key="4">
    <source>
        <dbReference type="ARBA" id="ARBA00022989"/>
    </source>
</evidence>
<comment type="subcellular location">
    <subcellularLocation>
        <location evidence="1">Cell membrane</location>
        <topology evidence="1">Multi-pass membrane protein</topology>
    </subcellularLocation>
</comment>
<dbReference type="Proteomes" id="UP000541352">
    <property type="component" value="Unassembled WGS sequence"/>
</dbReference>
<comment type="caution">
    <text evidence="7">The sequence shown here is derived from an EMBL/GenBank/DDBJ whole genome shotgun (WGS) entry which is preliminary data.</text>
</comment>
<feature type="transmembrane region" description="Helical" evidence="6">
    <location>
        <begin position="132"/>
        <end position="156"/>
    </location>
</feature>
<dbReference type="EMBL" id="JACIBY010000001">
    <property type="protein sequence ID" value="MBB3836884.1"/>
    <property type="molecule type" value="Genomic_DNA"/>
</dbReference>
<accession>A0A7W5ZJ83</accession>
<feature type="transmembrane region" description="Helical" evidence="6">
    <location>
        <begin position="353"/>
        <end position="376"/>
    </location>
</feature>
<evidence type="ECO:0000256" key="3">
    <source>
        <dbReference type="ARBA" id="ARBA00022692"/>
    </source>
</evidence>